<reference evidence="4" key="2">
    <citation type="submission" date="2025-09" db="UniProtKB">
        <authorList>
            <consortium name="Ensembl"/>
        </authorList>
    </citation>
    <scope>IDENTIFICATION</scope>
</reference>
<dbReference type="Pfam" id="PF07654">
    <property type="entry name" value="C1-set"/>
    <property type="match status" value="1"/>
</dbReference>
<dbReference type="SMART" id="SM00407">
    <property type="entry name" value="IGc1"/>
    <property type="match status" value="1"/>
</dbReference>
<keyword evidence="5" id="KW-1185">Reference proteome</keyword>
<evidence type="ECO:0000313" key="4">
    <source>
        <dbReference type="Ensembl" id="ENSLLEP00000039939.1"/>
    </source>
</evidence>
<dbReference type="SUPFAM" id="SSF54452">
    <property type="entry name" value="MHC antigen-recognition domain"/>
    <property type="match status" value="1"/>
</dbReference>
<dbReference type="PANTHER" id="PTHR16675">
    <property type="entry name" value="MHC CLASS I-RELATED"/>
    <property type="match status" value="1"/>
</dbReference>
<dbReference type="InterPro" id="IPR037055">
    <property type="entry name" value="MHC_I-like_Ag-recog_sf"/>
</dbReference>
<organism evidence="4 5">
    <name type="scientific">Leptobrachium leishanense</name>
    <name type="common">Leishan spiny toad</name>
    <dbReference type="NCBI Taxonomy" id="445787"/>
    <lineage>
        <taxon>Eukaryota</taxon>
        <taxon>Metazoa</taxon>
        <taxon>Chordata</taxon>
        <taxon>Craniata</taxon>
        <taxon>Vertebrata</taxon>
        <taxon>Euteleostomi</taxon>
        <taxon>Amphibia</taxon>
        <taxon>Batrachia</taxon>
        <taxon>Anura</taxon>
        <taxon>Pelobatoidea</taxon>
        <taxon>Megophryidae</taxon>
        <taxon>Leptobrachium</taxon>
    </lineage>
</organism>
<name>A0A8C5QLC1_9ANUR</name>
<dbReference type="GO" id="GO:0009897">
    <property type="term" value="C:external side of plasma membrane"/>
    <property type="evidence" value="ECO:0007669"/>
    <property type="project" value="TreeGrafter"/>
</dbReference>
<dbReference type="AlphaFoldDB" id="A0A8C5QLC1"/>
<accession>A0A8C5QLC1</accession>
<dbReference type="SUPFAM" id="SSF48726">
    <property type="entry name" value="Immunoglobulin"/>
    <property type="match status" value="1"/>
</dbReference>
<dbReference type="InterPro" id="IPR013783">
    <property type="entry name" value="Ig-like_fold"/>
</dbReference>
<dbReference type="InterPro" id="IPR007110">
    <property type="entry name" value="Ig-like_dom"/>
</dbReference>
<dbReference type="PROSITE" id="PS00290">
    <property type="entry name" value="IG_MHC"/>
    <property type="match status" value="1"/>
</dbReference>
<dbReference type="GeneTree" id="ENSGT01120000271826"/>
<evidence type="ECO:0000313" key="5">
    <source>
        <dbReference type="Proteomes" id="UP000694569"/>
    </source>
</evidence>
<feature type="domain" description="Ig-like" evidence="3">
    <location>
        <begin position="219"/>
        <end position="290"/>
    </location>
</feature>
<keyword evidence="2" id="KW-1133">Transmembrane helix</keyword>
<dbReference type="Gene3D" id="2.60.40.10">
    <property type="entry name" value="Immunoglobulins"/>
    <property type="match status" value="1"/>
</dbReference>
<evidence type="ECO:0000256" key="2">
    <source>
        <dbReference type="SAM" id="Phobius"/>
    </source>
</evidence>
<dbReference type="InterPro" id="IPR050208">
    <property type="entry name" value="MHC_class-I_related"/>
</dbReference>
<dbReference type="PANTHER" id="PTHR16675:SF235">
    <property type="entry name" value="SHKT DOMAIN-CONTAINING PROTEIN"/>
    <property type="match status" value="1"/>
</dbReference>
<dbReference type="Proteomes" id="UP000694569">
    <property type="component" value="Unplaced"/>
</dbReference>
<protein>
    <recommendedName>
        <fullName evidence="3">Ig-like domain-containing protein</fullName>
    </recommendedName>
</protein>
<proteinExistence type="predicted"/>
<dbReference type="InterPro" id="IPR003597">
    <property type="entry name" value="Ig_C1-set"/>
</dbReference>
<evidence type="ECO:0000259" key="3">
    <source>
        <dbReference type="PROSITE" id="PS50835"/>
    </source>
</evidence>
<dbReference type="Gene3D" id="3.30.500.10">
    <property type="entry name" value="MHC class I-like antigen recognition-like"/>
    <property type="match status" value="1"/>
</dbReference>
<dbReference type="InterPro" id="IPR011162">
    <property type="entry name" value="MHC_I/II-like_Ag-recog"/>
</dbReference>
<dbReference type="OrthoDB" id="9907925at2759"/>
<evidence type="ECO:0000256" key="1">
    <source>
        <dbReference type="ARBA" id="ARBA00023180"/>
    </source>
</evidence>
<dbReference type="GO" id="GO:0006955">
    <property type="term" value="P:immune response"/>
    <property type="evidence" value="ECO:0007669"/>
    <property type="project" value="TreeGrafter"/>
</dbReference>
<feature type="transmembrane region" description="Helical" evidence="2">
    <location>
        <begin position="315"/>
        <end position="336"/>
    </location>
</feature>
<keyword evidence="2" id="KW-0472">Membrane</keyword>
<dbReference type="Ensembl" id="ENSLLET00000041549.1">
    <property type="protein sequence ID" value="ENSLLEP00000039939.1"/>
    <property type="gene ID" value="ENSLLEG00000025371.1"/>
</dbReference>
<keyword evidence="2" id="KW-0812">Transmembrane</keyword>
<dbReference type="InterPro" id="IPR036179">
    <property type="entry name" value="Ig-like_dom_sf"/>
</dbReference>
<dbReference type="GO" id="GO:0005615">
    <property type="term" value="C:extracellular space"/>
    <property type="evidence" value="ECO:0007669"/>
    <property type="project" value="TreeGrafter"/>
</dbReference>
<dbReference type="PROSITE" id="PS50835">
    <property type="entry name" value="IG_LIKE"/>
    <property type="match status" value="1"/>
</dbReference>
<dbReference type="InterPro" id="IPR003006">
    <property type="entry name" value="Ig/MHC_CS"/>
</dbReference>
<sequence>MSCTLLVGKASCGIYRADMDFMPVFRLLLLALTRSAVSEYYNLTYHHTYLRTMTPDFFADLHLSDILVYWYDSNNKWLEPHAPWRRNMADPNFWRNLHAALWHDEHQMRNISSANETVQYVHGCMQTASDSFAYYFQTALHRKEILRFDTVTGNYSSDAEGYEAVADALNENATENAMRTKELTSFCEDIITYLTSYGKSYLNRKAQPDVMVFCDGRETLQCRAYGHYPREIDMTWFKDGKTVPEEEVWRVTLPLSNENYLSVASVNISSMSQDTYTCHVNHSSREGPVTVLWNRSGFLGTDNNKVNYGYLHGRVIAITVIVIVLVIVPVFGFIMWSKKRRDRLGSTFTNDPSS</sequence>
<reference evidence="4" key="1">
    <citation type="submission" date="2025-08" db="UniProtKB">
        <authorList>
            <consortium name="Ensembl"/>
        </authorList>
    </citation>
    <scope>IDENTIFICATION</scope>
</reference>
<keyword evidence="1" id="KW-0325">Glycoprotein</keyword>